<dbReference type="GO" id="GO:0008270">
    <property type="term" value="F:zinc ion binding"/>
    <property type="evidence" value="ECO:0007669"/>
    <property type="project" value="UniProtKB-KW"/>
</dbReference>
<feature type="region of interest" description="Disordered" evidence="4">
    <location>
        <begin position="147"/>
        <end position="168"/>
    </location>
</feature>
<accession>A0A6P8ZUK1</accession>
<protein>
    <submittedName>
        <fullName evidence="8">Uncharacterized protein LOC117649901</fullName>
    </submittedName>
</protein>
<evidence type="ECO:0000256" key="3">
    <source>
        <dbReference type="PROSITE-ProRule" id="PRU00175"/>
    </source>
</evidence>
<dbReference type="PROSITE" id="PS50089">
    <property type="entry name" value="ZF_RING_2"/>
    <property type="match status" value="1"/>
</dbReference>
<evidence type="ECO:0000256" key="4">
    <source>
        <dbReference type="SAM" id="MobiDB-lite"/>
    </source>
</evidence>
<reference evidence="8" key="1">
    <citation type="submission" date="2025-08" db="UniProtKB">
        <authorList>
            <consortium name="RefSeq"/>
        </authorList>
    </citation>
    <scope>IDENTIFICATION</scope>
    <source>
        <tissue evidence="8">Total insect</tissue>
    </source>
</reference>
<dbReference type="Proteomes" id="UP000515158">
    <property type="component" value="Unplaced"/>
</dbReference>
<dbReference type="RefSeq" id="XP_034248977.1">
    <property type="nucleotide sequence ID" value="XM_034393086.1"/>
</dbReference>
<keyword evidence="1 3" id="KW-0479">Metal-binding</keyword>
<organism evidence="8">
    <name type="scientific">Thrips palmi</name>
    <name type="common">Melon thrips</name>
    <dbReference type="NCBI Taxonomy" id="161013"/>
    <lineage>
        <taxon>Eukaryota</taxon>
        <taxon>Metazoa</taxon>
        <taxon>Ecdysozoa</taxon>
        <taxon>Arthropoda</taxon>
        <taxon>Hexapoda</taxon>
        <taxon>Insecta</taxon>
        <taxon>Pterygota</taxon>
        <taxon>Neoptera</taxon>
        <taxon>Paraneoptera</taxon>
        <taxon>Thysanoptera</taxon>
        <taxon>Terebrantia</taxon>
        <taxon>Thripoidea</taxon>
        <taxon>Thripidae</taxon>
        <taxon>Thrips</taxon>
    </lineage>
</organism>
<sequence length="426" mass="46453">MATECCSCGSVFSVNRQREVLNCGHQPCRPCLEANSRGSEKRCPTCSKKCCQTQNEGAVVTVQGHATVRLVRLAAADVAATHDAVSEELQHASNSLAALRSWAVAAAERQDLAALCAHAACAERVRGVLQEALALVHEEARRCLGQDHGDATSQRPCTDQERPQHASDQCVGAELKLEMECEEVDEMTKHQDAGGLKLSETLSMEGQPTVGADNVSNPETAIQEQPSSPEVKVEPCDTQDAVEQHSGNDVSDLPEVVQEAVVQRSAENSTLKAESSLLESLPAELLHAVLDYVPTEELPSLRLLSRRWSALVLDESLWRSRRLTVHADQDSAAVLRVAPALAELALEMSYPPLRGVEALRALAEGACQCLVERGYRTSKEVGPWVYFAWHGGLHKCLEMYEAKPPLMPLVLRDRVMKGFFPSYQSS</sequence>
<evidence type="ECO:0000259" key="5">
    <source>
        <dbReference type="PROSITE" id="PS50089"/>
    </source>
</evidence>
<feature type="compositionally biased region" description="Polar residues" evidence="4">
    <location>
        <begin position="214"/>
        <end position="228"/>
    </location>
</feature>
<dbReference type="InterPro" id="IPR001810">
    <property type="entry name" value="F-box_dom"/>
</dbReference>
<keyword evidence="2" id="KW-0862">Zinc</keyword>
<dbReference type="GeneID" id="117649901"/>
<dbReference type="AlphaFoldDB" id="A0A6P8ZUK1"/>
<feature type="domain" description="F-box" evidence="6">
    <location>
        <begin position="275"/>
        <end position="321"/>
    </location>
</feature>
<dbReference type="Gene3D" id="1.20.1280.50">
    <property type="match status" value="1"/>
</dbReference>
<keyword evidence="1 3" id="KW-0863">Zinc-finger</keyword>
<dbReference type="PROSITE" id="PS50181">
    <property type="entry name" value="FBOX"/>
    <property type="match status" value="1"/>
</dbReference>
<evidence type="ECO:0000313" key="8">
    <source>
        <dbReference type="RefSeq" id="XP_034248977.1"/>
    </source>
</evidence>
<evidence type="ECO:0000259" key="6">
    <source>
        <dbReference type="PROSITE" id="PS50181"/>
    </source>
</evidence>
<dbReference type="SMART" id="SM00256">
    <property type="entry name" value="FBOX"/>
    <property type="match status" value="1"/>
</dbReference>
<gene>
    <name evidence="8" type="primary">LOC117649901</name>
</gene>
<evidence type="ECO:0000313" key="7">
    <source>
        <dbReference type="Proteomes" id="UP000515158"/>
    </source>
</evidence>
<feature type="domain" description="RING-type" evidence="5">
    <location>
        <begin position="5"/>
        <end position="47"/>
    </location>
</feature>
<dbReference type="KEGG" id="tpal:117649901"/>
<dbReference type="Pfam" id="PF12937">
    <property type="entry name" value="F-box-like"/>
    <property type="match status" value="1"/>
</dbReference>
<keyword evidence="7" id="KW-1185">Reference proteome</keyword>
<proteinExistence type="predicted"/>
<dbReference type="InParanoid" id="A0A6P8ZUK1"/>
<feature type="region of interest" description="Disordered" evidence="4">
    <location>
        <begin position="206"/>
        <end position="234"/>
    </location>
</feature>
<dbReference type="SUPFAM" id="SSF81383">
    <property type="entry name" value="F-box domain"/>
    <property type="match status" value="1"/>
</dbReference>
<dbReference type="SUPFAM" id="SSF57850">
    <property type="entry name" value="RING/U-box"/>
    <property type="match status" value="1"/>
</dbReference>
<dbReference type="InterPro" id="IPR036047">
    <property type="entry name" value="F-box-like_dom_sf"/>
</dbReference>
<evidence type="ECO:0000256" key="1">
    <source>
        <dbReference type="ARBA" id="ARBA00022771"/>
    </source>
</evidence>
<name>A0A6P8ZUK1_THRPL</name>
<dbReference type="InterPro" id="IPR001841">
    <property type="entry name" value="Znf_RING"/>
</dbReference>
<evidence type="ECO:0000256" key="2">
    <source>
        <dbReference type="ARBA" id="ARBA00022833"/>
    </source>
</evidence>